<proteinExistence type="predicted"/>
<dbReference type="EMBL" id="ML121667">
    <property type="protein sequence ID" value="RPB18185.1"/>
    <property type="molecule type" value="Genomic_DNA"/>
</dbReference>
<evidence type="ECO:0000313" key="1">
    <source>
        <dbReference type="EMBL" id="RPB18185.1"/>
    </source>
</evidence>
<dbReference type="Proteomes" id="UP000267821">
    <property type="component" value="Unassembled WGS sequence"/>
</dbReference>
<reference evidence="1 2" key="1">
    <citation type="journal article" date="2018" name="Nat. Ecol. Evol.">
        <title>Pezizomycetes genomes reveal the molecular basis of ectomycorrhizal truffle lifestyle.</title>
        <authorList>
            <person name="Murat C."/>
            <person name="Payen T."/>
            <person name="Noel B."/>
            <person name="Kuo A."/>
            <person name="Morin E."/>
            <person name="Chen J."/>
            <person name="Kohler A."/>
            <person name="Krizsan K."/>
            <person name="Balestrini R."/>
            <person name="Da Silva C."/>
            <person name="Montanini B."/>
            <person name="Hainaut M."/>
            <person name="Levati E."/>
            <person name="Barry K.W."/>
            <person name="Belfiori B."/>
            <person name="Cichocki N."/>
            <person name="Clum A."/>
            <person name="Dockter R.B."/>
            <person name="Fauchery L."/>
            <person name="Guy J."/>
            <person name="Iotti M."/>
            <person name="Le Tacon F."/>
            <person name="Lindquist E.A."/>
            <person name="Lipzen A."/>
            <person name="Malagnac F."/>
            <person name="Mello A."/>
            <person name="Molinier V."/>
            <person name="Miyauchi S."/>
            <person name="Poulain J."/>
            <person name="Riccioni C."/>
            <person name="Rubini A."/>
            <person name="Sitrit Y."/>
            <person name="Splivallo R."/>
            <person name="Traeger S."/>
            <person name="Wang M."/>
            <person name="Zifcakova L."/>
            <person name="Wipf D."/>
            <person name="Zambonelli A."/>
            <person name="Paolocci F."/>
            <person name="Nowrousian M."/>
            <person name="Ottonello S."/>
            <person name="Baldrian P."/>
            <person name="Spatafora J.W."/>
            <person name="Henrissat B."/>
            <person name="Nagy L.G."/>
            <person name="Aury J.M."/>
            <person name="Wincker P."/>
            <person name="Grigoriev I.V."/>
            <person name="Bonfante P."/>
            <person name="Martin F.M."/>
        </authorList>
    </citation>
    <scope>NUCLEOTIDE SEQUENCE [LARGE SCALE GENOMIC DNA]</scope>
    <source>
        <strain evidence="1 2">ATCC MYA-4762</strain>
    </source>
</reference>
<sequence>MASADVAKLSQSLMPTYLSHSPIPTYLSHKHPCQYTSLPLYNHSEFRMAAPIPKRRISQPIQLSLQVAATRTKRARTAVQVIPTMIDSEGYVNDTTLESFMPSDMAKWLAKVYVDLLVASQNGGGNCFAQVLYNINAVLMAVACSYLLASGEAEDEMVEDEIEEDLDADAEVIQDLLEVQDMIATRQYISHDASASRHDIDVLEIYLGDLVG</sequence>
<evidence type="ECO:0000313" key="2">
    <source>
        <dbReference type="Proteomes" id="UP000267821"/>
    </source>
</evidence>
<gene>
    <name evidence="1" type="ORF">L211DRAFT_854363</name>
</gene>
<protein>
    <submittedName>
        <fullName evidence="1">Uncharacterized protein</fullName>
    </submittedName>
</protein>
<keyword evidence="2" id="KW-1185">Reference proteome</keyword>
<organism evidence="1 2">
    <name type="scientific">Terfezia boudieri ATCC MYA-4762</name>
    <dbReference type="NCBI Taxonomy" id="1051890"/>
    <lineage>
        <taxon>Eukaryota</taxon>
        <taxon>Fungi</taxon>
        <taxon>Dikarya</taxon>
        <taxon>Ascomycota</taxon>
        <taxon>Pezizomycotina</taxon>
        <taxon>Pezizomycetes</taxon>
        <taxon>Pezizales</taxon>
        <taxon>Pezizaceae</taxon>
        <taxon>Terfezia</taxon>
    </lineage>
</organism>
<dbReference type="AlphaFoldDB" id="A0A3N4LJS8"/>
<name>A0A3N4LJS8_9PEZI</name>
<dbReference type="InParanoid" id="A0A3N4LJS8"/>
<accession>A0A3N4LJS8</accession>